<dbReference type="PANTHER" id="PTHR30273:SF2">
    <property type="entry name" value="PROTEIN FECR"/>
    <property type="match status" value="1"/>
</dbReference>
<dbReference type="eggNOG" id="COG3712">
    <property type="taxonomic scope" value="Bacteria"/>
</dbReference>
<feature type="transmembrane region" description="Helical" evidence="1">
    <location>
        <begin position="86"/>
        <end position="104"/>
    </location>
</feature>
<keyword evidence="1" id="KW-1133">Transmembrane helix</keyword>
<evidence type="ECO:0000259" key="3">
    <source>
        <dbReference type="Pfam" id="PF16344"/>
    </source>
</evidence>
<feature type="domain" description="FecR protein" evidence="2">
    <location>
        <begin position="185"/>
        <end position="276"/>
    </location>
</feature>
<keyword evidence="1" id="KW-0472">Membrane</keyword>
<feature type="domain" description="Protein FecR C-terminal" evidence="3">
    <location>
        <begin position="319"/>
        <end position="387"/>
    </location>
</feature>
<keyword evidence="1" id="KW-0812">Transmembrane</keyword>
<dbReference type="InterPro" id="IPR012373">
    <property type="entry name" value="Ferrdict_sens_TM"/>
</dbReference>
<dbReference type="Gene3D" id="2.60.120.1440">
    <property type="match status" value="1"/>
</dbReference>
<sequence>MIKQDFHIANIIARHLSGEITPEESVQLEKWRNEDTAHEALFRKICNEENLRLHIEKGSIFNTSTHWEGIQKRIKRNDSRERRLKILRYVAAVLFPVFILGISLEYTSHDYSQKQPVLTAQSIPPGESKAILTLDNGETICLNKNALDALQELEGTHIKVDSTTLNYQVAQPASQKEKPIYNKVVIPRGGEYALVLSDGTKVHLNSMSSLRFPVTFGAGARVVELEGEAYFEVSKTGQPFLVNTKGVQVEVLGTTFNISAYPDEEYQATLVNGSVKVNAEKSGSLILKPSQQATLSVGSNSMQVRTVDTSFYTSWVEGKIHFKDQRLEDIMKTLSRWYDMEVVYQNERIKDFRFGCHLDRYEEIAPFVRLLEKTEKVHAKINGKTITFYN</sequence>
<dbReference type="AlphaFoldDB" id="A0A1M6HQ41"/>
<dbReference type="InterPro" id="IPR006860">
    <property type="entry name" value="FecR"/>
</dbReference>
<dbReference type="InterPro" id="IPR032508">
    <property type="entry name" value="FecR_C"/>
</dbReference>
<dbReference type="Pfam" id="PF16344">
    <property type="entry name" value="FecR_C"/>
    <property type="match status" value="1"/>
</dbReference>
<reference evidence="5" key="1">
    <citation type="submission" date="2016-11" db="EMBL/GenBank/DDBJ databases">
        <authorList>
            <person name="Varghese N."/>
            <person name="Submissions S."/>
        </authorList>
    </citation>
    <scope>NUCLEOTIDE SEQUENCE [LARGE SCALE GENOMIC DNA]</scope>
    <source>
        <strain evidence="5">DSM 26884</strain>
    </source>
</reference>
<keyword evidence="5" id="KW-1185">Reference proteome</keyword>
<evidence type="ECO:0000256" key="1">
    <source>
        <dbReference type="SAM" id="Phobius"/>
    </source>
</evidence>
<protein>
    <submittedName>
        <fullName evidence="4">FecR family protein</fullName>
    </submittedName>
</protein>
<dbReference type="PANTHER" id="PTHR30273">
    <property type="entry name" value="PERIPLASMIC SIGNAL SENSOR AND SIGMA FACTOR ACTIVATOR FECR-RELATED"/>
    <property type="match status" value="1"/>
</dbReference>
<name>A0A1M6HQ41_9BACE</name>
<accession>A0A1M6HQ41</accession>
<evidence type="ECO:0000313" key="4">
    <source>
        <dbReference type="EMBL" id="SHJ24223.1"/>
    </source>
</evidence>
<dbReference type="Gene3D" id="3.55.50.30">
    <property type="match status" value="1"/>
</dbReference>
<gene>
    <name evidence="4" type="ORF">SAMN05444350_11925</name>
</gene>
<dbReference type="Proteomes" id="UP000184192">
    <property type="component" value="Unassembled WGS sequence"/>
</dbReference>
<evidence type="ECO:0000313" key="5">
    <source>
        <dbReference type="Proteomes" id="UP000184192"/>
    </source>
</evidence>
<evidence type="ECO:0000259" key="2">
    <source>
        <dbReference type="Pfam" id="PF04773"/>
    </source>
</evidence>
<dbReference type="EMBL" id="FQZN01000019">
    <property type="protein sequence ID" value="SHJ24223.1"/>
    <property type="molecule type" value="Genomic_DNA"/>
</dbReference>
<dbReference type="Pfam" id="PF04773">
    <property type="entry name" value="FecR"/>
    <property type="match status" value="1"/>
</dbReference>
<dbReference type="GeneID" id="92713124"/>
<proteinExistence type="predicted"/>
<dbReference type="GO" id="GO:0016989">
    <property type="term" value="F:sigma factor antagonist activity"/>
    <property type="evidence" value="ECO:0007669"/>
    <property type="project" value="TreeGrafter"/>
</dbReference>
<dbReference type="RefSeq" id="WP_073314094.1">
    <property type="nucleotide sequence ID" value="NZ_FQZN01000019.1"/>
</dbReference>
<organism evidence="4 5">
    <name type="scientific">Bacteroides stercorirosoris</name>
    <dbReference type="NCBI Taxonomy" id="871324"/>
    <lineage>
        <taxon>Bacteria</taxon>
        <taxon>Pseudomonadati</taxon>
        <taxon>Bacteroidota</taxon>
        <taxon>Bacteroidia</taxon>
        <taxon>Bacteroidales</taxon>
        <taxon>Bacteroidaceae</taxon>
        <taxon>Bacteroides</taxon>
    </lineage>
</organism>